<keyword evidence="1" id="KW-0418">Kinase</keyword>
<dbReference type="Gene3D" id="3.30.565.10">
    <property type="entry name" value="Histidine kinase-like ATPase, C-terminal domain"/>
    <property type="match status" value="1"/>
</dbReference>
<evidence type="ECO:0000313" key="4">
    <source>
        <dbReference type="Proteomes" id="UP000774000"/>
    </source>
</evidence>
<evidence type="ECO:0000259" key="2">
    <source>
        <dbReference type="Pfam" id="PF13581"/>
    </source>
</evidence>
<organism evidence="3 4">
    <name type="scientific">Halanaerobacter jeridensis</name>
    <dbReference type="NCBI Taxonomy" id="706427"/>
    <lineage>
        <taxon>Bacteria</taxon>
        <taxon>Bacillati</taxon>
        <taxon>Bacillota</taxon>
        <taxon>Clostridia</taxon>
        <taxon>Halanaerobiales</taxon>
        <taxon>Halobacteroidaceae</taxon>
        <taxon>Halanaerobacter</taxon>
    </lineage>
</organism>
<gene>
    <name evidence="3" type="ORF">JOC47_001582</name>
</gene>
<keyword evidence="4" id="KW-1185">Reference proteome</keyword>
<proteinExistence type="predicted"/>
<comment type="caution">
    <text evidence="3">The sequence shown here is derived from an EMBL/GenBank/DDBJ whole genome shotgun (WGS) entry which is preliminary data.</text>
</comment>
<dbReference type="AlphaFoldDB" id="A0A939BS44"/>
<protein>
    <submittedName>
        <fullName evidence="3">Anti-sigma regulatory factor (Ser/Thr protein kinase)</fullName>
    </submittedName>
</protein>
<dbReference type="RefSeq" id="WP_204701499.1">
    <property type="nucleotide sequence ID" value="NZ_JAFBDQ010000006.1"/>
</dbReference>
<name>A0A939BS44_9FIRM</name>
<dbReference type="InterPro" id="IPR003594">
    <property type="entry name" value="HATPase_dom"/>
</dbReference>
<dbReference type="EMBL" id="JAFBDQ010000006">
    <property type="protein sequence ID" value="MBM7556731.1"/>
    <property type="molecule type" value="Genomic_DNA"/>
</dbReference>
<sequence length="137" mass="15782">MPSIKLPATIENLDRMLEFVVNGVNHFEIATENSLKKLRLVCEEMLTNIIDYSYPKQTGEVKIIYKVVTEEKKVIIKIIDHGVPFNPVEYKKPNLSASIEERDIGGLGIHIAKRIVDQMKYQRNEEQNVLTIVKFIN</sequence>
<dbReference type="Pfam" id="PF13581">
    <property type="entry name" value="HATPase_c_2"/>
    <property type="match status" value="1"/>
</dbReference>
<accession>A0A939BS44</accession>
<dbReference type="SUPFAM" id="SSF55874">
    <property type="entry name" value="ATPase domain of HSP90 chaperone/DNA topoisomerase II/histidine kinase"/>
    <property type="match status" value="1"/>
</dbReference>
<dbReference type="PANTHER" id="PTHR35526">
    <property type="entry name" value="ANTI-SIGMA-F FACTOR RSBW-RELATED"/>
    <property type="match status" value="1"/>
</dbReference>
<dbReference type="InterPro" id="IPR036890">
    <property type="entry name" value="HATPase_C_sf"/>
</dbReference>
<dbReference type="InterPro" id="IPR050267">
    <property type="entry name" value="Anti-sigma-factor_SerPK"/>
</dbReference>
<evidence type="ECO:0000256" key="1">
    <source>
        <dbReference type="ARBA" id="ARBA00022527"/>
    </source>
</evidence>
<evidence type="ECO:0000313" key="3">
    <source>
        <dbReference type="EMBL" id="MBM7556731.1"/>
    </source>
</evidence>
<dbReference type="GO" id="GO:0004674">
    <property type="term" value="F:protein serine/threonine kinase activity"/>
    <property type="evidence" value="ECO:0007669"/>
    <property type="project" value="UniProtKB-KW"/>
</dbReference>
<keyword evidence="1" id="KW-0723">Serine/threonine-protein kinase</keyword>
<reference evidence="3" key="1">
    <citation type="submission" date="2021-01" db="EMBL/GenBank/DDBJ databases">
        <title>Genomic Encyclopedia of Type Strains, Phase IV (KMG-IV): sequencing the most valuable type-strain genomes for metagenomic binning, comparative biology and taxonomic classification.</title>
        <authorList>
            <person name="Goeker M."/>
        </authorList>
    </citation>
    <scope>NUCLEOTIDE SEQUENCE</scope>
    <source>
        <strain evidence="3">DSM 23230</strain>
    </source>
</reference>
<keyword evidence="1" id="KW-0808">Transferase</keyword>
<dbReference type="Proteomes" id="UP000774000">
    <property type="component" value="Unassembled WGS sequence"/>
</dbReference>
<dbReference type="CDD" id="cd16936">
    <property type="entry name" value="HATPase_RsbW-like"/>
    <property type="match status" value="1"/>
</dbReference>
<feature type="domain" description="Histidine kinase/HSP90-like ATPase" evidence="2">
    <location>
        <begin position="6"/>
        <end position="134"/>
    </location>
</feature>
<dbReference type="PANTHER" id="PTHR35526:SF6">
    <property type="entry name" value="SLR1861 PROTEIN"/>
    <property type="match status" value="1"/>
</dbReference>